<dbReference type="EMBL" id="KZ997480">
    <property type="protein sequence ID" value="RKO87359.1"/>
    <property type="molecule type" value="Genomic_DNA"/>
</dbReference>
<sequence>MTTFNFNFDSTLTHDIHLHAPAAGHKNNGYLFLTSALMGQALLRISKRSSAFGWRLIKFLVLVRGRGGEVGDDRETMMASQYRHYGVGTYIAYEGCLIRSDLACVGMAPPGWSPSLDFPGCHKMADDRPEEFPAIPIMWTYWMESKTWLTPTFPSLHPATVSPASLSAGVVGRGRQAPRMRNVVSSLEWVPIDQRE</sequence>
<evidence type="ECO:0000313" key="1">
    <source>
        <dbReference type="EMBL" id="RKO87359.1"/>
    </source>
</evidence>
<reference evidence="2" key="1">
    <citation type="journal article" date="2018" name="Nat. Microbiol.">
        <title>Leveraging single-cell genomics to expand the fungal tree of life.</title>
        <authorList>
            <person name="Ahrendt S.R."/>
            <person name="Quandt C.A."/>
            <person name="Ciobanu D."/>
            <person name="Clum A."/>
            <person name="Salamov A."/>
            <person name="Andreopoulos B."/>
            <person name="Cheng J.F."/>
            <person name="Woyke T."/>
            <person name="Pelin A."/>
            <person name="Henrissat B."/>
            <person name="Reynolds N.K."/>
            <person name="Benny G.L."/>
            <person name="Smith M.E."/>
            <person name="James T.Y."/>
            <person name="Grigoriev I.V."/>
        </authorList>
    </citation>
    <scope>NUCLEOTIDE SEQUENCE [LARGE SCALE GENOMIC DNA]</scope>
</reference>
<protein>
    <submittedName>
        <fullName evidence="1">Uncharacterized protein</fullName>
    </submittedName>
</protein>
<dbReference type="AlphaFoldDB" id="A0A4P9W4S4"/>
<name>A0A4P9W4S4_9FUNG</name>
<proteinExistence type="predicted"/>
<organism evidence="1 2">
    <name type="scientific">Blyttiomyces helicus</name>
    <dbReference type="NCBI Taxonomy" id="388810"/>
    <lineage>
        <taxon>Eukaryota</taxon>
        <taxon>Fungi</taxon>
        <taxon>Fungi incertae sedis</taxon>
        <taxon>Chytridiomycota</taxon>
        <taxon>Chytridiomycota incertae sedis</taxon>
        <taxon>Chytridiomycetes</taxon>
        <taxon>Chytridiomycetes incertae sedis</taxon>
        <taxon>Blyttiomyces</taxon>
    </lineage>
</organism>
<keyword evidence="2" id="KW-1185">Reference proteome</keyword>
<dbReference type="Proteomes" id="UP000269721">
    <property type="component" value="Unassembled WGS sequence"/>
</dbReference>
<accession>A0A4P9W4S4</accession>
<evidence type="ECO:0000313" key="2">
    <source>
        <dbReference type="Proteomes" id="UP000269721"/>
    </source>
</evidence>
<gene>
    <name evidence="1" type="ORF">BDK51DRAFT_28695</name>
</gene>